<evidence type="ECO:0000259" key="2">
    <source>
        <dbReference type="PROSITE" id="PS50404"/>
    </source>
</evidence>
<dbReference type="CDD" id="cd03177">
    <property type="entry name" value="GST_C_Delta_Epsilon"/>
    <property type="match status" value="1"/>
</dbReference>
<dbReference type="PANTHER" id="PTHR43969">
    <property type="entry name" value="GLUTATHIONE S TRANSFERASE D10, ISOFORM A-RELATED"/>
    <property type="match status" value="1"/>
</dbReference>
<dbReference type="Pfam" id="PF00043">
    <property type="entry name" value="GST_C"/>
    <property type="match status" value="1"/>
</dbReference>
<reference evidence="4" key="1">
    <citation type="journal article" date="2012" name="Insect Biochem. Mol. Biol.">
        <title>Transcriptome and full-length cDNA resources for the mountain pine beetle, Dendroctonus ponderosae Hopkins, a major insect pest of pine forests.</title>
        <authorList>
            <person name="Keeling C.I."/>
            <person name="Henderson H."/>
            <person name="Li M."/>
            <person name="Yuen M."/>
            <person name="Clark E.L."/>
            <person name="Fraser J.D."/>
            <person name="Huber D.P."/>
            <person name="Liao N.Y."/>
            <person name="Roderick Docking T."/>
            <person name="Birol I."/>
            <person name="Chan S.K."/>
            <person name="Taylor G.A."/>
            <person name="Palmquist D."/>
            <person name="Jones S.J."/>
            <person name="Bohlmann J."/>
        </authorList>
    </citation>
    <scope>NUCLEOTIDE SEQUENCE</scope>
    <source>
        <tissue evidence="4">Heads</tissue>
    </source>
</reference>
<dbReference type="InterPro" id="IPR036249">
    <property type="entry name" value="Thioredoxin-like_sf"/>
</dbReference>
<evidence type="ECO:0000256" key="1">
    <source>
        <dbReference type="RuleBase" id="RU003494"/>
    </source>
</evidence>
<evidence type="ECO:0000259" key="3">
    <source>
        <dbReference type="PROSITE" id="PS50405"/>
    </source>
</evidence>
<comment type="similarity">
    <text evidence="1">Belongs to the GST superfamily.</text>
</comment>
<dbReference type="PROSITE" id="PS50404">
    <property type="entry name" value="GST_NTER"/>
    <property type="match status" value="1"/>
</dbReference>
<dbReference type="EMBL" id="BT126563">
    <property type="protein sequence ID" value="AEE61527.1"/>
    <property type="molecule type" value="mRNA"/>
</dbReference>
<dbReference type="SUPFAM" id="SSF47616">
    <property type="entry name" value="GST C-terminal domain-like"/>
    <property type="match status" value="1"/>
</dbReference>
<protein>
    <recommendedName>
        <fullName evidence="5">Glutathione S-transferase</fullName>
    </recommendedName>
</protein>
<organism evidence="4">
    <name type="scientific">Dendroctonus ponderosae</name>
    <name type="common">Mountain pine beetle</name>
    <dbReference type="NCBI Taxonomy" id="77166"/>
    <lineage>
        <taxon>Eukaryota</taxon>
        <taxon>Metazoa</taxon>
        <taxon>Ecdysozoa</taxon>
        <taxon>Arthropoda</taxon>
        <taxon>Hexapoda</taxon>
        <taxon>Insecta</taxon>
        <taxon>Pterygota</taxon>
        <taxon>Neoptera</taxon>
        <taxon>Endopterygota</taxon>
        <taxon>Coleoptera</taxon>
        <taxon>Polyphaga</taxon>
        <taxon>Cucujiformia</taxon>
        <taxon>Curculionidae</taxon>
        <taxon>Scolytinae</taxon>
        <taxon>Dendroctonus</taxon>
    </lineage>
</organism>
<feature type="domain" description="GST N-terminal" evidence="2">
    <location>
        <begin position="1"/>
        <end position="83"/>
    </location>
</feature>
<dbReference type="InterPro" id="IPR036282">
    <property type="entry name" value="Glutathione-S-Trfase_C_sf"/>
</dbReference>
<dbReference type="Pfam" id="PF02798">
    <property type="entry name" value="GST_N"/>
    <property type="match status" value="1"/>
</dbReference>
<dbReference type="InterPro" id="IPR004046">
    <property type="entry name" value="GST_C"/>
</dbReference>
<dbReference type="InterPro" id="IPR004045">
    <property type="entry name" value="Glutathione_S-Trfase_N"/>
</dbReference>
<proteinExistence type="evidence at transcript level"/>
<dbReference type="FunFam" id="1.20.1050.10:FF:000007">
    <property type="entry name" value="Glutathione S-transferase 1-1"/>
    <property type="match status" value="1"/>
</dbReference>
<dbReference type="Gene3D" id="1.20.1050.10">
    <property type="match status" value="1"/>
</dbReference>
<dbReference type="SFLD" id="SFLDG01153">
    <property type="entry name" value="Main.4:_Theta-like"/>
    <property type="match status" value="1"/>
</dbReference>
<dbReference type="Gene3D" id="3.40.30.10">
    <property type="entry name" value="Glutaredoxin"/>
    <property type="match status" value="1"/>
</dbReference>
<dbReference type="OrthoDB" id="2309723at2759"/>
<evidence type="ECO:0008006" key="5">
    <source>
        <dbReference type="Google" id="ProtNLM"/>
    </source>
</evidence>
<dbReference type="InterPro" id="IPR010987">
    <property type="entry name" value="Glutathione-S-Trfase_C-like"/>
</dbReference>
<feature type="domain" description="GST C-terminal" evidence="3">
    <location>
        <begin position="89"/>
        <end position="213"/>
    </location>
</feature>
<accession>J3JTK6</accession>
<sequence length="218" mass="23731">MGLKLYGAEISPCVRAVLLTIEALELKGVEFVDVDLLNGGTQTAAFSAINPLQKVPTIQDGDLILWDSHAINAYIVSKYGKTDSLYPKDPKKRALVDAMNFFDTGFLFAGHDVVIKSIVTSPTPTSVDSQIAKPLEEAYAYLNTILEKRAYVAGSQLTIADFSIATTLSSSTSYLPLTPGKHDKVRAWYQTIKSLPYFAKVNAAGLKQVKEVLSKKLA</sequence>
<dbReference type="SFLD" id="SFLDS00019">
    <property type="entry name" value="Glutathione_Transferase_(cytos"/>
    <property type="match status" value="1"/>
</dbReference>
<dbReference type="PROSITE" id="PS50405">
    <property type="entry name" value="GST_CTER"/>
    <property type="match status" value="1"/>
</dbReference>
<dbReference type="AlphaFoldDB" id="J3JTK6"/>
<dbReference type="SFLD" id="SFLDG00358">
    <property type="entry name" value="Main_(cytGST)"/>
    <property type="match status" value="1"/>
</dbReference>
<name>J3JTK6_DENPD</name>
<dbReference type="HOGENOM" id="CLU_669650_0_0_1"/>
<dbReference type="InterPro" id="IPR040079">
    <property type="entry name" value="Glutathione_S-Trfase"/>
</dbReference>
<evidence type="ECO:0000313" key="4">
    <source>
        <dbReference type="EMBL" id="AEE61527.1"/>
    </source>
</evidence>
<dbReference type="GO" id="GO:0006749">
    <property type="term" value="P:glutathione metabolic process"/>
    <property type="evidence" value="ECO:0007669"/>
    <property type="project" value="TreeGrafter"/>
</dbReference>
<dbReference type="GO" id="GO:0004364">
    <property type="term" value="F:glutathione transferase activity"/>
    <property type="evidence" value="ECO:0007669"/>
    <property type="project" value="TreeGrafter"/>
</dbReference>
<dbReference type="PANTHER" id="PTHR43969:SF4">
    <property type="entry name" value="FI01423P-RELATED"/>
    <property type="match status" value="1"/>
</dbReference>
<dbReference type="SUPFAM" id="SSF52833">
    <property type="entry name" value="Thioredoxin-like"/>
    <property type="match status" value="1"/>
</dbReference>